<name>A0A3N5A596_9MICO</name>
<keyword evidence="1" id="KW-1133">Transmembrane helix</keyword>
<sequence>MPGNKNVLKGALTIATGTALLVGGFGSFALWSE</sequence>
<feature type="transmembrane region" description="Helical" evidence="1">
    <location>
        <begin position="12"/>
        <end position="31"/>
    </location>
</feature>
<gene>
    <name evidence="2" type="ORF">EDD32_3065</name>
</gene>
<reference evidence="2 3" key="1">
    <citation type="submission" date="2018-11" db="EMBL/GenBank/DDBJ databases">
        <title>Sequencing the genomes of 1000 actinobacteria strains.</title>
        <authorList>
            <person name="Klenk H.-P."/>
        </authorList>
    </citation>
    <scope>NUCLEOTIDE SEQUENCE [LARGE SCALE GENOMIC DNA]</scope>
    <source>
        <strain evidence="2 3">DSM 14418</strain>
    </source>
</reference>
<dbReference type="EMBL" id="RKRA01000001">
    <property type="protein sequence ID" value="RPF28535.1"/>
    <property type="molecule type" value="Genomic_DNA"/>
</dbReference>
<accession>A0A3N5A596</accession>
<keyword evidence="1" id="KW-0812">Transmembrane</keyword>
<evidence type="ECO:0000313" key="2">
    <source>
        <dbReference type="EMBL" id="RPF28535.1"/>
    </source>
</evidence>
<keyword evidence="3" id="KW-1185">Reference proteome</keyword>
<keyword evidence="1" id="KW-0472">Membrane</keyword>
<evidence type="ECO:0000256" key="1">
    <source>
        <dbReference type="SAM" id="Phobius"/>
    </source>
</evidence>
<evidence type="ECO:0000313" key="3">
    <source>
        <dbReference type="Proteomes" id="UP000280726"/>
    </source>
</evidence>
<dbReference type="AlphaFoldDB" id="A0A3N5A596"/>
<dbReference type="Proteomes" id="UP000280726">
    <property type="component" value="Unassembled WGS sequence"/>
</dbReference>
<comment type="caution">
    <text evidence="2">The sequence shown here is derived from an EMBL/GenBank/DDBJ whole genome shotgun (WGS) entry which is preliminary data.</text>
</comment>
<protein>
    <submittedName>
        <fullName evidence="2">Alternate signal-mediated exported protein</fullName>
    </submittedName>
</protein>
<proteinExistence type="predicted"/>
<organism evidence="2 3">
    <name type="scientific">Georgenia muralis</name>
    <dbReference type="NCBI Taxonomy" id="154117"/>
    <lineage>
        <taxon>Bacteria</taxon>
        <taxon>Bacillati</taxon>
        <taxon>Actinomycetota</taxon>
        <taxon>Actinomycetes</taxon>
        <taxon>Micrococcales</taxon>
        <taxon>Bogoriellaceae</taxon>
        <taxon>Georgenia</taxon>
    </lineage>
</organism>